<proteinExistence type="predicted"/>
<dbReference type="AlphaFoldDB" id="A0A1B1A5T1"/>
<organism evidence="2 3">
    <name type="scientific">Tritonibacter mobilis F1926</name>
    <dbReference type="NCBI Taxonomy" id="1265309"/>
    <lineage>
        <taxon>Bacteria</taxon>
        <taxon>Pseudomonadati</taxon>
        <taxon>Pseudomonadota</taxon>
        <taxon>Alphaproteobacteria</taxon>
        <taxon>Rhodobacterales</taxon>
        <taxon>Paracoccaceae</taxon>
        <taxon>Tritonibacter</taxon>
    </lineage>
</organism>
<dbReference type="Pfam" id="PF12599">
    <property type="entry name" value="DUF3768"/>
    <property type="match status" value="1"/>
</dbReference>
<protein>
    <recommendedName>
        <fullName evidence="4">DUF3768 domain-containing protein</fullName>
    </recommendedName>
</protein>
<feature type="region of interest" description="Disordered" evidence="1">
    <location>
        <begin position="1"/>
        <end position="20"/>
    </location>
</feature>
<dbReference type="InterPro" id="IPR022243">
    <property type="entry name" value="DUF3768"/>
</dbReference>
<dbReference type="Proteomes" id="UP000013243">
    <property type="component" value="Chromosome"/>
</dbReference>
<dbReference type="EMBL" id="CP015230">
    <property type="protein sequence ID" value="ANP41877.1"/>
    <property type="molecule type" value="Genomic_DNA"/>
</dbReference>
<reference evidence="2 3" key="1">
    <citation type="journal article" date="2016" name="ISME J.">
        <title>Global occurrence and heterogeneity of the Roseobacter-clade species Ruegeria mobilis.</title>
        <authorList>
            <person name="Sonnenschein E."/>
            <person name="Gram L."/>
        </authorList>
    </citation>
    <scope>NUCLEOTIDE SEQUENCE [LARGE SCALE GENOMIC DNA]</scope>
    <source>
        <strain evidence="2 3">F1926</strain>
    </source>
</reference>
<evidence type="ECO:0000256" key="1">
    <source>
        <dbReference type="SAM" id="MobiDB-lite"/>
    </source>
</evidence>
<dbReference type="KEGG" id="rmb:K529_013960"/>
<sequence>MDMTDHTNDSPMPKAQSERIRDLNDRFRRFELSGTHVATPSIINMGPQAVRDIMLAVASFDDFTADNDPYGEHDFGDITYNDQRIFWKIDYYNRDMSAGSEDPANPQLTTRVMTVFLASEY</sequence>
<evidence type="ECO:0000313" key="3">
    <source>
        <dbReference type="Proteomes" id="UP000013243"/>
    </source>
</evidence>
<evidence type="ECO:0000313" key="2">
    <source>
        <dbReference type="EMBL" id="ANP41877.1"/>
    </source>
</evidence>
<accession>A0A1B1A5T1</accession>
<name>A0A1B1A5T1_9RHOB</name>
<evidence type="ECO:0008006" key="4">
    <source>
        <dbReference type="Google" id="ProtNLM"/>
    </source>
</evidence>
<gene>
    <name evidence="2" type="ORF">K529_013960</name>
</gene>
<dbReference type="OrthoDB" id="1495368at2"/>